<feature type="compositionally biased region" description="Low complexity" evidence="5">
    <location>
        <begin position="1"/>
        <end position="18"/>
    </location>
</feature>
<evidence type="ECO:0000256" key="3">
    <source>
        <dbReference type="ARBA" id="ARBA00022833"/>
    </source>
</evidence>
<feature type="compositionally biased region" description="Low complexity" evidence="5">
    <location>
        <begin position="355"/>
        <end position="395"/>
    </location>
</feature>
<name>A0A7S2L2D3_9STRA</name>
<feature type="region of interest" description="Disordered" evidence="5">
    <location>
        <begin position="192"/>
        <end position="255"/>
    </location>
</feature>
<protein>
    <recommendedName>
        <fullName evidence="6">RING-type domain-containing protein</fullName>
    </recommendedName>
</protein>
<dbReference type="CDD" id="cd16574">
    <property type="entry name" value="RING-HC_Topors"/>
    <property type="match status" value="1"/>
</dbReference>
<keyword evidence="2 4" id="KW-0863">Zinc-finger</keyword>
<dbReference type="InterPro" id="IPR013083">
    <property type="entry name" value="Znf_RING/FYVE/PHD"/>
</dbReference>
<feature type="domain" description="RING-type" evidence="6">
    <location>
        <begin position="140"/>
        <end position="182"/>
    </location>
</feature>
<organism evidence="7">
    <name type="scientific">Skeletonema marinoi</name>
    <dbReference type="NCBI Taxonomy" id="267567"/>
    <lineage>
        <taxon>Eukaryota</taxon>
        <taxon>Sar</taxon>
        <taxon>Stramenopiles</taxon>
        <taxon>Ochrophyta</taxon>
        <taxon>Bacillariophyta</taxon>
        <taxon>Coscinodiscophyceae</taxon>
        <taxon>Thalassiosirophycidae</taxon>
        <taxon>Thalassiosirales</taxon>
        <taxon>Skeletonemataceae</taxon>
        <taxon>Skeletonema</taxon>
        <taxon>Skeletonema marinoi-dohrnii complex</taxon>
    </lineage>
</organism>
<dbReference type="Pfam" id="PF13639">
    <property type="entry name" value="zf-RING_2"/>
    <property type="match status" value="1"/>
</dbReference>
<dbReference type="PANTHER" id="PTHR47177:SF3">
    <property type="entry name" value="F18C1.6 PROTEIN"/>
    <property type="match status" value="1"/>
</dbReference>
<feature type="compositionally biased region" description="Polar residues" evidence="5">
    <location>
        <begin position="400"/>
        <end position="411"/>
    </location>
</feature>
<accession>A0A7S2L2D3</accession>
<feature type="compositionally biased region" description="Low complexity" evidence="5">
    <location>
        <begin position="230"/>
        <end position="242"/>
    </location>
</feature>
<evidence type="ECO:0000256" key="5">
    <source>
        <dbReference type="SAM" id="MobiDB-lite"/>
    </source>
</evidence>
<evidence type="ECO:0000259" key="6">
    <source>
        <dbReference type="PROSITE" id="PS50089"/>
    </source>
</evidence>
<dbReference type="AlphaFoldDB" id="A0A7S2L2D3"/>
<dbReference type="SUPFAM" id="SSF57850">
    <property type="entry name" value="RING/U-box"/>
    <property type="match status" value="1"/>
</dbReference>
<dbReference type="PROSITE" id="PS00518">
    <property type="entry name" value="ZF_RING_1"/>
    <property type="match status" value="1"/>
</dbReference>
<dbReference type="GO" id="GO:0008270">
    <property type="term" value="F:zinc ion binding"/>
    <property type="evidence" value="ECO:0007669"/>
    <property type="project" value="UniProtKB-KW"/>
</dbReference>
<feature type="region of interest" description="Disordered" evidence="5">
    <location>
        <begin position="340"/>
        <end position="451"/>
    </location>
</feature>
<feature type="compositionally biased region" description="Polar residues" evidence="5">
    <location>
        <begin position="19"/>
        <end position="43"/>
    </location>
</feature>
<dbReference type="PANTHER" id="PTHR47177">
    <property type="entry name" value="F18C1.6 PROTEIN"/>
    <property type="match status" value="1"/>
</dbReference>
<feature type="region of interest" description="Disordered" evidence="5">
    <location>
        <begin position="74"/>
        <end position="109"/>
    </location>
</feature>
<keyword evidence="1" id="KW-0479">Metal-binding</keyword>
<dbReference type="PROSITE" id="PS50089">
    <property type="entry name" value="ZF_RING_2"/>
    <property type="match status" value="1"/>
</dbReference>
<evidence type="ECO:0000256" key="2">
    <source>
        <dbReference type="ARBA" id="ARBA00022771"/>
    </source>
</evidence>
<proteinExistence type="predicted"/>
<dbReference type="InterPro" id="IPR058746">
    <property type="entry name" value="Znf_RING-type_Topors"/>
</dbReference>
<dbReference type="SMART" id="SM00184">
    <property type="entry name" value="RING"/>
    <property type="match status" value="1"/>
</dbReference>
<feature type="compositionally biased region" description="Gly residues" evidence="5">
    <location>
        <begin position="345"/>
        <end position="354"/>
    </location>
</feature>
<gene>
    <name evidence="7" type="ORF">SMAR0320_LOCUS7513</name>
</gene>
<dbReference type="Gene3D" id="3.30.40.10">
    <property type="entry name" value="Zinc/RING finger domain, C3HC4 (zinc finger)"/>
    <property type="match status" value="1"/>
</dbReference>
<feature type="compositionally biased region" description="Low complexity" evidence="5">
    <location>
        <begin position="412"/>
        <end position="434"/>
    </location>
</feature>
<sequence length="451" mass="47359">MPRVTRNSAARLANANNNGSTTTELTAPSSVRTTRSQATTNSNDNEEDAAPIVIRRSTRRAAIDAKARIAEETKARIERKRRSRRNVDNMEEGVAQQQRSPLANSLDLKPAALPSGAKKLAAQSFKSEENADDDLEEFTCAICLDKPDTLVDLATISGCTHKFCFDCIDKWAETENKCPCCKQRFNRIDRVKKLPPATPPTTSRRGKRKRSDNTNNSGSNTRRRTGEATGGAASAASAAAASTPRVNSRTVEDRNQQHMPAGLSFALLESIFNSAFMGPGGLGSMQAGGERGRTTFRFPVPPSMAGDGDLDDMAGMLRMILQDATIGGPSARFTVQVRRTTGPANAGGGGGGAGAAASAAAPPPAARASGGAASRASSSPRSSRGSSRASSNGESRASRQQRSTLFSYFGNSPSSRRSRSSASGAARSSSAARPASRRDSGVIDLAGSDSE</sequence>
<dbReference type="InterPro" id="IPR001841">
    <property type="entry name" value="Znf_RING"/>
</dbReference>
<keyword evidence="3" id="KW-0862">Zinc</keyword>
<dbReference type="EMBL" id="HBGZ01010488">
    <property type="protein sequence ID" value="CAD9592560.1"/>
    <property type="molecule type" value="Transcribed_RNA"/>
</dbReference>
<evidence type="ECO:0000256" key="4">
    <source>
        <dbReference type="PROSITE-ProRule" id="PRU00175"/>
    </source>
</evidence>
<evidence type="ECO:0000256" key="1">
    <source>
        <dbReference type="ARBA" id="ARBA00022723"/>
    </source>
</evidence>
<dbReference type="InterPro" id="IPR017907">
    <property type="entry name" value="Znf_RING_CS"/>
</dbReference>
<reference evidence="7" key="1">
    <citation type="submission" date="2021-01" db="EMBL/GenBank/DDBJ databases">
        <authorList>
            <person name="Corre E."/>
            <person name="Pelletier E."/>
            <person name="Niang G."/>
            <person name="Scheremetjew M."/>
            <person name="Finn R."/>
            <person name="Kale V."/>
            <person name="Holt S."/>
            <person name="Cochrane G."/>
            <person name="Meng A."/>
            <person name="Brown T."/>
            <person name="Cohen L."/>
        </authorList>
    </citation>
    <scope>NUCLEOTIDE SEQUENCE</scope>
    <source>
        <strain evidence="7">SM1012Den-03</strain>
    </source>
</reference>
<feature type="region of interest" description="Disordered" evidence="5">
    <location>
        <begin position="1"/>
        <end position="55"/>
    </location>
</feature>
<evidence type="ECO:0000313" key="7">
    <source>
        <dbReference type="EMBL" id="CAD9592560.1"/>
    </source>
</evidence>